<accession>A0A3B1CQS3</accession>
<dbReference type="PANTHER" id="PTHR36456:SF1">
    <property type="entry name" value="UPF0232 PROTEIN SCO3875"/>
    <property type="match status" value="1"/>
</dbReference>
<proteinExistence type="predicted"/>
<dbReference type="PANTHER" id="PTHR36456">
    <property type="entry name" value="UPF0232 PROTEIN SCO3875"/>
    <property type="match status" value="1"/>
</dbReference>
<sequence>MKSITTELSDIIKDLGLYEEFRLEFLRKDFRKIFPPPMGEHLYPSTLKRGQLLIIVDSQVWLNEIRLHKEEMRKRLSKYGIESIRFKLGRVFKKKMGRPAPVAAPGNIPEELIDDVTLKIKDPHIRESLLNAIKSSMQRHPKRI</sequence>
<name>A0A3B1CQS3_9ZZZZ</name>
<protein>
    <recommendedName>
        <fullName evidence="2">Zn-ribbon-containing, possibly RNA-binding protein and truncated derivatives</fullName>
    </recommendedName>
</protein>
<evidence type="ECO:0008006" key="2">
    <source>
        <dbReference type="Google" id="ProtNLM"/>
    </source>
</evidence>
<organism evidence="1">
    <name type="scientific">hydrothermal vent metagenome</name>
    <dbReference type="NCBI Taxonomy" id="652676"/>
    <lineage>
        <taxon>unclassified sequences</taxon>
        <taxon>metagenomes</taxon>
        <taxon>ecological metagenomes</taxon>
    </lineage>
</organism>
<reference evidence="1" key="1">
    <citation type="submission" date="2018-06" db="EMBL/GenBank/DDBJ databases">
        <authorList>
            <person name="Zhirakovskaya E."/>
        </authorList>
    </citation>
    <scope>NUCLEOTIDE SEQUENCE</scope>
</reference>
<dbReference type="AlphaFoldDB" id="A0A3B1CQS3"/>
<dbReference type="EMBL" id="UOGI01000031">
    <property type="protein sequence ID" value="VAX28821.1"/>
    <property type="molecule type" value="Genomic_DNA"/>
</dbReference>
<dbReference type="Pfam" id="PF05258">
    <property type="entry name" value="DciA"/>
    <property type="match status" value="1"/>
</dbReference>
<dbReference type="InterPro" id="IPR007922">
    <property type="entry name" value="DciA-like"/>
</dbReference>
<evidence type="ECO:0000313" key="1">
    <source>
        <dbReference type="EMBL" id="VAX28821.1"/>
    </source>
</evidence>
<gene>
    <name evidence="1" type="ORF">MNBD_NITROSPIRAE03-1607</name>
</gene>